<dbReference type="Gene3D" id="3.40.50.150">
    <property type="entry name" value="Vaccinia Virus protein VP39"/>
    <property type="match status" value="1"/>
</dbReference>
<organism evidence="2 3">
    <name type="scientific">Prorocentrum cordatum</name>
    <dbReference type="NCBI Taxonomy" id="2364126"/>
    <lineage>
        <taxon>Eukaryota</taxon>
        <taxon>Sar</taxon>
        <taxon>Alveolata</taxon>
        <taxon>Dinophyceae</taxon>
        <taxon>Prorocentrales</taxon>
        <taxon>Prorocentraceae</taxon>
        <taxon>Prorocentrum</taxon>
    </lineage>
</organism>
<accession>A0ABN9SRC2</accession>
<dbReference type="InterPro" id="IPR029063">
    <property type="entry name" value="SAM-dependent_MTases_sf"/>
</dbReference>
<gene>
    <name evidence="2" type="ORF">PCOR1329_LOCUS31928</name>
</gene>
<evidence type="ECO:0000313" key="3">
    <source>
        <dbReference type="Proteomes" id="UP001189429"/>
    </source>
</evidence>
<evidence type="ECO:0000313" key="2">
    <source>
        <dbReference type="EMBL" id="CAK0834523.1"/>
    </source>
</evidence>
<dbReference type="Pfam" id="PF01728">
    <property type="entry name" value="FtsJ"/>
    <property type="match status" value="1"/>
</dbReference>
<name>A0ABN9SRC2_9DINO</name>
<evidence type="ECO:0000259" key="1">
    <source>
        <dbReference type="Pfam" id="PF01728"/>
    </source>
</evidence>
<proteinExistence type="predicted"/>
<dbReference type="SUPFAM" id="SSF53335">
    <property type="entry name" value="S-adenosyl-L-methionine-dependent methyltransferases"/>
    <property type="match status" value="1"/>
</dbReference>
<reference evidence="2" key="1">
    <citation type="submission" date="2023-10" db="EMBL/GenBank/DDBJ databases">
        <authorList>
            <person name="Chen Y."/>
            <person name="Shah S."/>
            <person name="Dougan E. K."/>
            <person name="Thang M."/>
            <person name="Chan C."/>
        </authorList>
    </citation>
    <scope>NUCLEOTIDE SEQUENCE [LARGE SCALE GENOMIC DNA]</scope>
</reference>
<dbReference type="EMBL" id="CAUYUJ010012747">
    <property type="protein sequence ID" value="CAK0834523.1"/>
    <property type="molecule type" value="Genomic_DNA"/>
</dbReference>
<comment type="caution">
    <text evidence="2">The sequence shown here is derived from an EMBL/GenBank/DDBJ whole genome shotgun (WGS) entry which is preliminary data.</text>
</comment>
<protein>
    <recommendedName>
        <fullName evidence="1">Ribosomal RNA methyltransferase FtsJ domain-containing protein</fullName>
    </recommendedName>
</protein>
<feature type="domain" description="Ribosomal RNA methyltransferase FtsJ" evidence="1">
    <location>
        <begin position="359"/>
        <end position="505"/>
    </location>
</feature>
<dbReference type="Proteomes" id="UP001189429">
    <property type="component" value="Unassembled WGS sequence"/>
</dbReference>
<keyword evidence="3" id="KW-1185">Reference proteome</keyword>
<dbReference type="InterPro" id="IPR002877">
    <property type="entry name" value="RNA_MeTrfase_FtsJ_dom"/>
</dbReference>
<sequence length="560" mass="62836">MSSAPPLANNVSPKVNLSMARFCYELDEAGSSSVDVFKLFGRPVVGLCARVFSKRCFAAAIFLDCICVSECGRSHVVQLILTKNENDSYGKDVRVGDVVKVIDGNVDPRLAKPPRACIIHVYALEVDEPWSETLGIGDVHFHQSVFHDDIDASFMHCKRGSGEPKESTSNKFKDRSPYAILQCHASVAERVAMYFNGVSLSSYSKDLLVMLYEDHQDEEDVFKLRRAKYLGKEEVESFLRGIVQRVYFVQPRLKEVSFAQIVAKYLKAVASDSSPERVNRFRRLRCFPRLHEAKLKELLLRESAETPKGSPTLEQSLTKQSLPNICDCVVYADGLYWLGIDTKRMLVPVKSQEVVPSGAYWKLLEIRERYLKDSLNVVEKYGRRSLAIDIGASPGGWSYCLAANFGTRLTFAVDPASHMHELLNKYASTQEGDTADSSVITHWMCRGDAGLERLEKHVSEEGSGSKVAVFVCDMNDDMERAVELVRTFVLNELFERPCLIVVTFKRTCRNKAEFSDRKSKSLAVLENECGLSHLQELHLFANTPQETTVVGQLEEPSVVG</sequence>